<dbReference type="AlphaFoldDB" id="A0A918QXN2"/>
<organism evidence="1 2">
    <name type="scientific">Streptomyces subrutilus</name>
    <dbReference type="NCBI Taxonomy" id="36818"/>
    <lineage>
        <taxon>Bacteria</taxon>
        <taxon>Bacillati</taxon>
        <taxon>Actinomycetota</taxon>
        <taxon>Actinomycetes</taxon>
        <taxon>Kitasatosporales</taxon>
        <taxon>Streptomycetaceae</taxon>
        <taxon>Streptomyces</taxon>
    </lineage>
</organism>
<protein>
    <submittedName>
        <fullName evidence="1">Uncharacterized protein</fullName>
    </submittedName>
</protein>
<proteinExistence type="predicted"/>
<reference evidence="1" key="1">
    <citation type="journal article" date="2014" name="Int. J. Syst. Evol. Microbiol.">
        <title>Complete genome sequence of Corynebacterium casei LMG S-19264T (=DSM 44701T), isolated from a smear-ripened cheese.</title>
        <authorList>
            <consortium name="US DOE Joint Genome Institute (JGI-PGF)"/>
            <person name="Walter F."/>
            <person name="Albersmeier A."/>
            <person name="Kalinowski J."/>
            <person name="Ruckert C."/>
        </authorList>
    </citation>
    <scope>NUCLEOTIDE SEQUENCE</scope>
    <source>
        <strain evidence="1">JCM 4834</strain>
    </source>
</reference>
<comment type="caution">
    <text evidence="1">The sequence shown here is derived from an EMBL/GenBank/DDBJ whole genome shotgun (WGS) entry which is preliminary data.</text>
</comment>
<accession>A0A918QXN2</accession>
<evidence type="ECO:0000313" key="1">
    <source>
        <dbReference type="EMBL" id="GGZ71865.1"/>
    </source>
</evidence>
<name>A0A918QXN2_9ACTN</name>
<dbReference type="Proteomes" id="UP000634660">
    <property type="component" value="Unassembled WGS sequence"/>
</dbReference>
<gene>
    <name evidence="1" type="ORF">GCM10010371_34450</name>
</gene>
<sequence length="92" mass="9615">MPLRFRRRYARAAGNRPVGMSLTRAGGTVASILLAAFPPEPGGDWGLEGKVLAAARSRGTVVQGLAGRLRTGRVEETASAARARSRVAAAWG</sequence>
<reference evidence="1" key="2">
    <citation type="submission" date="2020-09" db="EMBL/GenBank/DDBJ databases">
        <authorList>
            <person name="Sun Q."/>
            <person name="Ohkuma M."/>
        </authorList>
    </citation>
    <scope>NUCLEOTIDE SEQUENCE</scope>
    <source>
        <strain evidence="1">JCM 4834</strain>
    </source>
</reference>
<dbReference type="EMBL" id="BMVX01000012">
    <property type="protein sequence ID" value="GGZ71865.1"/>
    <property type="molecule type" value="Genomic_DNA"/>
</dbReference>
<evidence type="ECO:0000313" key="2">
    <source>
        <dbReference type="Proteomes" id="UP000634660"/>
    </source>
</evidence>